<name>A0A1A8QVG8_9TELE</name>
<accession>A0A1A8QVG8</accession>
<feature type="non-terminal residue" evidence="1">
    <location>
        <position position="1"/>
    </location>
</feature>
<reference evidence="1" key="2">
    <citation type="submission" date="2016-06" db="EMBL/GenBank/DDBJ databases">
        <title>The genome of a short-lived fish provides insights into sex chromosome evolution and the genetic control of aging.</title>
        <authorList>
            <person name="Reichwald K."/>
            <person name="Felder M."/>
            <person name="Petzold A."/>
            <person name="Koch P."/>
            <person name="Groth M."/>
            <person name="Platzer M."/>
        </authorList>
    </citation>
    <scope>NUCLEOTIDE SEQUENCE</scope>
    <source>
        <tissue evidence="1">Brain</tissue>
    </source>
</reference>
<protein>
    <submittedName>
        <fullName evidence="1">Protein tyrosine phosphatase-like A domain containing 2</fullName>
    </submittedName>
</protein>
<gene>
    <name evidence="1" type="primary">PTPLAD2</name>
</gene>
<organism evidence="1">
    <name type="scientific">Nothobranchius rachovii</name>
    <name type="common">bluefin notho</name>
    <dbReference type="NCBI Taxonomy" id="451742"/>
    <lineage>
        <taxon>Eukaryota</taxon>
        <taxon>Metazoa</taxon>
        <taxon>Chordata</taxon>
        <taxon>Craniata</taxon>
        <taxon>Vertebrata</taxon>
        <taxon>Euteleostomi</taxon>
        <taxon>Actinopterygii</taxon>
        <taxon>Neopterygii</taxon>
        <taxon>Teleostei</taxon>
        <taxon>Neoteleostei</taxon>
        <taxon>Acanthomorphata</taxon>
        <taxon>Ovalentaria</taxon>
        <taxon>Atherinomorphae</taxon>
        <taxon>Cyprinodontiformes</taxon>
        <taxon>Nothobranchiidae</taxon>
        <taxon>Nothobranchius</taxon>
    </lineage>
</organism>
<reference evidence="1" key="1">
    <citation type="submission" date="2016-05" db="EMBL/GenBank/DDBJ databases">
        <authorList>
            <person name="Lavstsen T."/>
            <person name="Jespersen J.S."/>
        </authorList>
    </citation>
    <scope>NUCLEOTIDE SEQUENCE</scope>
    <source>
        <tissue evidence="1">Brain</tissue>
    </source>
</reference>
<dbReference type="EMBL" id="HAEH01013378">
    <property type="protein sequence ID" value="SBR97253.1"/>
    <property type="molecule type" value="Transcribed_RNA"/>
</dbReference>
<proteinExistence type="predicted"/>
<dbReference type="AlphaFoldDB" id="A0A1A8QVG8"/>
<sequence length="154" mass="17037">VKLSCPFHQIIPAERQGTVSTCVQSITETNTQSLTHTQTHTPRDTLESPDVLGLWRETGVSGKNYRMLTSPRKRSEPVTQSQQPSHIQISRTQCGFVFITFVQLCSLSRSHCNSLAAAEGETTTSGEMEQKQEEMIISAQVFQGNPARTIQSVS</sequence>
<evidence type="ECO:0000313" key="1">
    <source>
        <dbReference type="EMBL" id="SBR97253.1"/>
    </source>
</evidence>